<feature type="compositionally biased region" description="Basic and acidic residues" evidence="4">
    <location>
        <begin position="197"/>
        <end position="213"/>
    </location>
</feature>
<evidence type="ECO:0000256" key="3">
    <source>
        <dbReference type="RuleBase" id="RU000363"/>
    </source>
</evidence>
<evidence type="ECO:0000256" key="4">
    <source>
        <dbReference type="SAM" id="MobiDB-lite"/>
    </source>
</evidence>
<dbReference type="GO" id="GO:0016020">
    <property type="term" value="C:membrane"/>
    <property type="evidence" value="ECO:0007669"/>
    <property type="project" value="TreeGrafter"/>
</dbReference>
<dbReference type="PANTHER" id="PTHR44196">
    <property type="entry name" value="DEHYDROGENASE/REDUCTASE SDR FAMILY MEMBER 7B"/>
    <property type="match status" value="1"/>
</dbReference>
<proteinExistence type="inferred from homology"/>
<dbReference type="Proteomes" id="UP000503462">
    <property type="component" value="Chromosome 4"/>
</dbReference>
<comment type="similarity">
    <text evidence="1 3">Belongs to the short-chain dehydrogenases/reductases (SDR) family.</text>
</comment>
<dbReference type="GO" id="GO:0016491">
    <property type="term" value="F:oxidoreductase activity"/>
    <property type="evidence" value="ECO:0007669"/>
    <property type="project" value="UniProtKB-KW"/>
</dbReference>
<accession>A0A6H0Y1T0</accession>
<evidence type="ECO:0008006" key="7">
    <source>
        <dbReference type="Google" id="ProtNLM"/>
    </source>
</evidence>
<dbReference type="PANTHER" id="PTHR44196:SF1">
    <property type="entry name" value="DEHYDROGENASE_REDUCTASE SDR FAMILY MEMBER 7B"/>
    <property type="match status" value="1"/>
</dbReference>
<dbReference type="InterPro" id="IPR036291">
    <property type="entry name" value="NAD(P)-bd_dom_sf"/>
</dbReference>
<dbReference type="EMBL" id="CP051142">
    <property type="protein sequence ID" value="QIX00963.1"/>
    <property type="molecule type" value="Genomic_DNA"/>
</dbReference>
<feature type="region of interest" description="Disordered" evidence="4">
    <location>
        <begin position="195"/>
        <end position="218"/>
    </location>
</feature>
<dbReference type="InterPro" id="IPR002347">
    <property type="entry name" value="SDR_fam"/>
</dbReference>
<organism evidence="5 6">
    <name type="scientific">Peltaster fructicola</name>
    <dbReference type="NCBI Taxonomy" id="286661"/>
    <lineage>
        <taxon>Eukaryota</taxon>
        <taxon>Fungi</taxon>
        <taxon>Dikarya</taxon>
        <taxon>Ascomycota</taxon>
        <taxon>Pezizomycotina</taxon>
        <taxon>Dothideomycetes</taxon>
        <taxon>Dothideomycetes incertae sedis</taxon>
        <taxon>Peltaster</taxon>
    </lineage>
</organism>
<evidence type="ECO:0000313" key="6">
    <source>
        <dbReference type="Proteomes" id="UP000503462"/>
    </source>
</evidence>
<dbReference type="OrthoDB" id="37659at2759"/>
<dbReference type="Pfam" id="PF00106">
    <property type="entry name" value="adh_short"/>
    <property type="match status" value="1"/>
</dbReference>
<dbReference type="Gene3D" id="3.40.50.720">
    <property type="entry name" value="NAD(P)-binding Rossmann-like Domain"/>
    <property type="match status" value="1"/>
</dbReference>
<dbReference type="PRINTS" id="PR00080">
    <property type="entry name" value="SDRFAMILY"/>
</dbReference>
<sequence length="263" mass="29017">MPFNLLDFNTAIVTGGGGGIGKAFSKWLVSEGKKVIIVGRTEKTLKEASKELNDAPWYVLDTGKTADIPEFVKKVTSEHPEVDCLINNAGVQRPLLVNKTKPEEFLEKADQEISININGPLHLTLLLLPHFKQKPGAVIVNVSSILGYLPSSIINPVYNGTKAWIHFWSLNLRTQLEQDGHENIRVIEIAPPTVSTDLHREREDPSDNSKDKNPSAMSVDEFIQDVSKSWKAGKTSIGAGPGQAIVDRWFNEFGSDYTKAEGK</sequence>
<dbReference type="SUPFAM" id="SSF51735">
    <property type="entry name" value="NAD(P)-binding Rossmann-fold domains"/>
    <property type="match status" value="1"/>
</dbReference>
<dbReference type="PRINTS" id="PR00081">
    <property type="entry name" value="GDHRDH"/>
</dbReference>
<dbReference type="AlphaFoldDB" id="A0A6H0Y1T0"/>
<evidence type="ECO:0000256" key="1">
    <source>
        <dbReference type="ARBA" id="ARBA00006484"/>
    </source>
</evidence>
<name>A0A6H0Y1T0_9PEZI</name>
<evidence type="ECO:0000256" key="2">
    <source>
        <dbReference type="ARBA" id="ARBA00023002"/>
    </source>
</evidence>
<evidence type="ECO:0000313" key="5">
    <source>
        <dbReference type="EMBL" id="QIX00963.1"/>
    </source>
</evidence>
<keyword evidence="6" id="KW-1185">Reference proteome</keyword>
<gene>
    <name evidence="5" type="ORF">AMS68_006480</name>
</gene>
<reference evidence="5 6" key="1">
    <citation type="journal article" date="2016" name="Sci. Rep.">
        <title>Peltaster fructicola genome reveals evolution from an invasive phytopathogen to an ectophytic parasite.</title>
        <authorList>
            <person name="Xu C."/>
            <person name="Chen H."/>
            <person name="Gleason M.L."/>
            <person name="Xu J.R."/>
            <person name="Liu H."/>
            <person name="Zhang R."/>
            <person name="Sun G."/>
        </authorList>
    </citation>
    <scope>NUCLEOTIDE SEQUENCE [LARGE SCALE GENOMIC DNA]</scope>
    <source>
        <strain evidence="5 6">LNHT1506</strain>
    </source>
</reference>
<protein>
    <recommendedName>
        <fullName evidence="7">Short-chain dehydrogenase</fullName>
    </recommendedName>
</protein>
<keyword evidence="2" id="KW-0560">Oxidoreductase</keyword>